<dbReference type="EMBL" id="MDYQ01000121">
    <property type="protein sequence ID" value="PRP81706.1"/>
    <property type="molecule type" value="Genomic_DNA"/>
</dbReference>
<evidence type="ECO:0000313" key="1">
    <source>
        <dbReference type="EMBL" id="PRP81706.1"/>
    </source>
</evidence>
<accession>A0A2P6NCL3</accession>
<name>A0A2P6NCL3_9EUKA</name>
<evidence type="ECO:0000313" key="2">
    <source>
        <dbReference type="Proteomes" id="UP000241769"/>
    </source>
</evidence>
<dbReference type="AlphaFoldDB" id="A0A2P6NCL3"/>
<protein>
    <submittedName>
        <fullName evidence="1">Uncharacterized protein</fullName>
    </submittedName>
</protein>
<gene>
    <name evidence="1" type="ORF">PROFUN_01213</name>
</gene>
<organism evidence="1 2">
    <name type="scientific">Planoprotostelium fungivorum</name>
    <dbReference type="NCBI Taxonomy" id="1890364"/>
    <lineage>
        <taxon>Eukaryota</taxon>
        <taxon>Amoebozoa</taxon>
        <taxon>Evosea</taxon>
        <taxon>Variosea</taxon>
        <taxon>Cavosteliida</taxon>
        <taxon>Cavosteliaceae</taxon>
        <taxon>Planoprotostelium</taxon>
    </lineage>
</organism>
<reference evidence="1 2" key="1">
    <citation type="journal article" date="2018" name="Genome Biol. Evol.">
        <title>Multiple Roots of Fruiting Body Formation in Amoebozoa.</title>
        <authorList>
            <person name="Hillmann F."/>
            <person name="Forbes G."/>
            <person name="Novohradska S."/>
            <person name="Ferling I."/>
            <person name="Riege K."/>
            <person name="Groth M."/>
            <person name="Westermann M."/>
            <person name="Marz M."/>
            <person name="Spaller T."/>
            <person name="Winckler T."/>
            <person name="Schaap P."/>
            <person name="Glockner G."/>
        </authorList>
    </citation>
    <scope>NUCLEOTIDE SEQUENCE [LARGE SCALE GENOMIC DNA]</scope>
    <source>
        <strain evidence="1 2">Jena</strain>
    </source>
</reference>
<proteinExistence type="predicted"/>
<dbReference type="InParanoid" id="A0A2P6NCL3"/>
<dbReference type="Proteomes" id="UP000241769">
    <property type="component" value="Unassembled WGS sequence"/>
</dbReference>
<keyword evidence="2" id="KW-1185">Reference proteome</keyword>
<sequence>MSFLEFFFPSSAPFLHALHKAETFCRNPMVDLRRHQTHHPFQSSRSRNFSPSELTFLLQSSEMSCKLQGHVLTGQQGSHGGELVDMVSCALIETELDKPLLEKNQETKGRTITLIEKDNQNTMVLRELKSWNTQLAEAKSKRKQEKSDGPTFDGHFKIMSNDGQRLRREQISLKMPREMQRRSLRNDKLTRTIQSASLLSQSFGGTRYAPQWTVRKFQEQNETQSSLQISVSAVHHQARGQGGTCGCCWDTEAMPSVYDLIEKLYRDNVTAANWDGSHEIVSRASCSNREGSTEGKTAAFGVRF</sequence>
<comment type="caution">
    <text evidence="1">The sequence shown here is derived from an EMBL/GenBank/DDBJ whole genome shotgun (WGS) entry which is preliminary data.</text>
</comment>